<feature type="region of interest" description="Disordered" evidence="1">
    <location>
        <begin position="160"/>
        <end position="184"/>
    </location>
</feature>
<feature type="compositionally biased region" description="Basic residues" evidence="1">
    <location>
        <begin position="173"/>
        <end position="184"/>
    </location>
</feature>
<sequence>KNDKVIAPRMFRINPFKTSREEKHVPNNISASTRTKPITVSQPSVITKKEVNSDSNGFFSTGIDNTKTRRTQPRSNTKNNRVLSTSKSSRSKNKGAEVKEHHRNLLHSKNTKHMSSACNNIKFDSQDVISKVVCAMCKQCLISVNHDVCLRNYVNGKNSHAKKHKANVSIKEKQKKHQPKVKKTKKVGFIERLATPKPSRPRFLLRWLPTSRLFDQKGKIVDSDESKSQSDCSNGDNACTSNTLEPKIKRFLNSTSLLGRLSRFVYGASTRVVPST</sequence>
<feature type="non-terminal residue" evidence="2">
    <location>
        <position position="1"/>
    </location>
</feature>
<dbReference type="AlphaFoldDB" id="A0A699QST8"/>
<protein>
    <recommendedName>
        <fullName evidence="3">Integrase, catalytic region, zinc finger, CCHC-type, peptidase aspartic, catalytic</fullName>
    </recommendedName>
</protein>
<evidence type="ECO:0008006" key="3">
    <source>
        <dbReference type="Google" id="ProtNLM"/>
    </source>
</evidence>
<evidence type="ECO:0000313" key="2">
    <source>
        <dbReference type="EMBL" id="GFC76820.1"/>
    </source>
</evidence>
<proteinExistence type="predicted"/>
<feature type="compositionally biased region" description="Polar residues" evidence="1">
    <location>
        <begin position="27"/>
        <end position="45"/>
    </location>
</feature>
<feature type="compositionally biased region" description="Polar residues" evidence="1">
    <location>
        <begin position="53"/>
        <end position="65"/>
    </location>
</feature>
<organism evidence="2">
    <name type="scientific">Tanacetum cinerariifolium</name>
    <name type="common">Dalmatian daisy</name>
    <name type="synonym">Chrysanthemum cinerariifolium</name>
    <dbReference type="NCBI Taxonomy" id="118510"/>
    <lineage>
        <taxon>Eukaryota</taxon>
        <taxon>Viridiplantae</taxon>
        <taxon>Streptophyta</taxon>
        <taxon>Embryophyta</taxon>
        <taxon>Tracheophyta</taxon>
        <taxon>Spermatophyta</taxon>
        <taxon>Magnoliopsida</taxon>
        <taxon>eudicotyledons</taxon>
        <taxon>Gunneridae</taxon>
        <taxon>Pentapetalae</taxon>
        <taxon>asterids</taxon>
        <taxon>campanulids</taxon>
        <taxon>Asterales</taxon>
        <taxon>Asteraceae</taxon>
        <taxon>Asteroideae</taxon>
        <taxon>Anthemideae</taxon>
        <taxon>Anthemidinae</taxon>
        <taxon>Tanacetum</taxon>
    </lineage>
</organism>
<gene>
    <name evidence="2" type="ORF">Tci_848790</name>
</gene>
<accession>A0A699QST8</accession>
<comment type="caution">
    <text evidence="2">The sequence shown here is derived from an EMBL/GenBank/DDBJ whole genome shotgun (WGS) entry which is preliminary data.</text>
</comment>
<feature type="compositionally biased region" description="Polar residues" evidence="1">
    <location>
        <begin position="73"/>
        <end position="88"/>
    </location>
</feature>
<evidence type="ECO:0000256" key="1">
    <source>
        <dbReference type="SAM" id="MobiDB-lite"/>
    </source>
</evidence>
<reference evidence="2" key="1">
    <citation type="journal article" date="2019" name="Sci. Rep.">
        <title>Draft genome of Tanacetum cinerariifolium, the natural source of mosquito coil.</title>
        <authorList>
            <person name="Yamashiro T."/>
            <person name="Shiraishi A."/>
            <person name="Satake H."/>
            <person name="Nakayama K."/>
        </authorList>
    </citation>
    <scope>NUCLEOTIDE SEQUENCE</scope>
</reference>
<dbReference type="EMBL" id="BKCJ011058175">
    <property type="protein sequence ID" value="GFC76820.1"/>
    <property type="molecule type" value="Genomic_DNA"/>
</dbReference>
<name>A0A699QST8_TANCI</name>
<feature type="region of interest" description="Disordered" evidence="1">
    <location>
        <begin position="17"/>
        <end position="102"/>
    </location>
</feature>